<reference evidence="3 4" key="1">
    <citation type="submission" date="2019-03" db="EMBL/GenBank/DDBJ databases">
        <title>Genomic Encyclopedia of Type Strains, Phase IV (KMG-IV): sequencing the most valuable type-strain genomes for metagenomic binning, comparative biology and taxonomic classification.</title>
        <authorList>
            <person name="Goeker M."/>
        </authorList>
    </citation>
    <scope>NUCLEOTIDE SEQUENCE [LARGE SCALE GENOMIC DNA]</scope>
    <source>
        <strain evidence="3 4">DSM 16998</strain>
    </source>
</reference>
<name>A0A4R6QIE9_9BURK</name>
<dbReference type="InParanoid" id="A0A4R6QIE9"/>
<organism evidence="3 4">
    <name type="scientific">Roseateles toxinivorans</name>
    <dbReference type="NCBI Taxonomy" id="270368"/>
    <lineage>
        <taxon>Bacteria</taxon>
        <taxon>Pseudomonadati</taxon>
        <taxon>Pseudomonadota</taxon>
        <taxon>Betaproteobacteria</taxon>
        <taxon>Burkholderiales</taxon>
        <taxon>Sphaerotilaceae</taxon>
        <taxon>Roseateles</taxon>
    </lineage>
</organism>
<dbReference type="InterPro" id="IPR006132">
    <property type="entry name" value="Asp/Orn_carbamoyltranf_P-bd"/>
</dbReference>
<gene>
    <name evidence="3" type="ORF">DES47_10899</name>
</gene>
<dbReference type="Proteomes" id="UP000295361">
    <property type="component" value="Unassembled WGS sequence"/>
</dbReference>
<accession>A0A4R6QIE9</accession>
<dbReference type="GO" id="GO:0006520">
    <property type="term" value="P:amino acid metabolic process"/>
    <property type="evidence" value="ECO:0007669"/>
    <property type="project" value="InterPro"/>
</dbReference>
<sequence length="152" mass="16048">MSLQDPSAPRAHARQLLQAAQAGSLQPLLRGKKLGLVCAAEDGEAALLFRRAAEALGAHVARLPVSLSAHSSAQEVQHTARMLGRLYDAIECQDMDSALVARVRQEAGVPVFDAIAAPAHPSARWATELDGPGSSDDKRLSLLQALLLSELA</sequence>
<feature type="domain" description="Aspartate/ornithine carbamoyltransferase carbamoyl-P binding" evidence="2">
    <location>
        <begin position="12"/>
        <end position="122"/>
    </location>
</feature>
<protein>
    <submittedName>
        <fullName evidence="3">Ornithine carbamoyltransferase</fullName>
    </submittedName>
</protein>
<dbReference type="InterPro" id="IPR036901">
    <property type="entry name" value="Asp/Orn_carbamoylTrfase_sf"/>
</dbReference>
<evidence type="ECO:0000259" key="2">
    <source>
        <dbReference type="Pfam" id="PF02729"/>
    </source>
</evidence>
<proteinExistence type="predicted"/>
<dbReference type="GO" id="GO:0016597">
    <property type="term" value="F:amino acid binding"/>
    <property type="evidence" value="ECO:0007669"/>
    <property type="project" value="InterPro"/>
</dbReference>
<dbReference type="Pfam" id="PF02729">
    <property type="entry name" value="OTCace_N"/>
    <property type="match status" value="1"/>
</dbReference>
<keyword evidence="1 3" id="KW-0808">Transferase</keyword>
<dbReference type="GO" id="GO:0016743">
    <property type="term" value="F:carboxyl- or carbamoyltransferase activity"/>
    <property type="evidence" value="ECO:0007669"/>
    <property type="project" value="InterPro"/>
</dbReference>
<evidence type="ECO:0000313" key="3">
    <source>
        <dbReference type="EMBL" id="TDP62287.1"/>
    </source>
</evidence>
<dbReference type="AlphaFoldDB" id="A0A4R6QIE9"/>
<keyword evidence="4" id="KW-1185">Reference proteome</keyword>
<dbReference type="Gene3D" id="3.40.50.1370">
    <property type="entry name" value="Aspartate/ornithine carbamoyltransferase"/>
    <property type="match status" value="1"/>
</dbReference>
<dbReference type="SUPFAM" id="SSF53671">
    <property type="entry name" value="Aspartate/ornithine carbamoyltransferase"/>
    <property type="match status" value="1"/>
</dbReference>
<evidence type="ECO:0000256" key="1">
    <source>
        <dbReference type="ARBA" id="ARBA00022679"/>
    </source>
</evidence>
<comment type="caution">
    <text evidence="3">The sequence shown here is derived from an EMBL/GenBank/DDBJ whole genome shotgun (WGS) entry which is preliminary data.</text>
</comment>
<evidence type="ECO:0000313" key="4">
    <source>
        <dbReference type="Proteomes" id="UP000295361"/>
    </source>
</evidence>
<dbReference type="RefSeq" id="WP_166652130.1">
    <property type="nucleotide sequence ID" value="NZ_SNXS01000008.1"/>
</dbReference>
<dbReference type="EMBL" id="SNXS01000008">
    <property type="protein sequence ID" value="TDP62287.1"/>
    <property type="molecule type" value="Genomic_DNA"/>
</dbReference>